<dbReference type="Gene3D" id="3.40.50.720">
    <property type="entry name" value="NAD(P)-binding Rossmann-like Domain"/>
    <property type="match status" value="1"/>
</dbReference>
<organism evidence="5">
    <name type="scientific">Chrysotila carterae</name>
    <name type="common">Marine alga</name>
    <name type="synonym">Syracosphaera carterae</name>
    <dbReference type="NCBI Taxonomy" id="13221"/>
    <lineage>
        <taxon>Eukaryota</taxon>
        <taxon>Haptista</taxon>
        <taxon>Haptophyta</taxon>
        <taxon>Prymnesiophyceae</taxon>
        <taxon>Isochrysidales</taxon>
        <taxon>Isochrysidaceae</taxon>
        <taxon>Chrysotila</taxon>
    </lineage>
</organism>
<feature type="binding site" evidence="2">
    <location>
        <position position="64"/>
    </location>
    <ligand>
        <name>NADPH</name>
        <dbReference type="ChEBI" id="CHEBI:57783"/>
    </ligand>
</feature>
<proteinExistence type="inferred from homology"/>
<reference evidence="5" key="1">
    <citation type="submission" date="2021-01" db="EMBL/GenBank/DDBJ databases">
        <authorList>
            <person name="Corre E."/>
            <person name="Pelletier E."/>
            <person name="Niang G."/>
            <person name="Scheremetjew M."/>
            <person name="Finn R."/>
            <person name="Kale V."/>
            <person name="Holt S."/>
            <person name="Cochrane G."/>
            <person name="Meng A."/>
            <person name="Brown T."/>
            <person name="Cohen L."/>
        </authorList>
    </citation>
    <scope>NUCLEOTIDE SEQUENCE</scope>
    <source>
        <strain evidence="5">CCMP645</strain>
    </source>
</reference>
<gene>
    <name evidence="4" type="ORF">PCAR00345_LOCUS6439</name>
    <name evidence="5" type="ORF">PCAR00345_LOCUS6440</name>
</gene>
<sequence>MVQSDLQNSKIGFVGCGTMSAALVRGLCTLPAPPSVVTVSPRNARKASALFEEFPQRVRVAKSNQQVVDQSDVVFIGVLPAIAEDTVRSLKFKPTHTVISLVSTAQMEALREWCVNVPASNVVRAIPLPPVAKHKGATVLTPEHPLALAIFEALGTPVAVESEAEMKKLMTISTLMGQFYAQQRAAQQWLEGQGIEAALAAKYIGAIYHCISYDSRNPSAHTFDELVSEQTAGGLNEQVVRELTEAGAFTALTDSLDGALARIEGRPAPKRNKRPYSSLED</sequence>
<dbReference type="SUPFAM" id="SSF51735">
    <property type="entry name" value="NAD(P)-binding Rossmann-fold domains"/>
    <property type="match status" value="1"/>
</dbReference>
<keyword evidence="2" id="KW-0521">NADP</keyword>
<dbReference type="PANTHER" id="PTHR11645:SF13">
    <property type="entry name" value="PYRROLINE-5-CARBOXYLATE REDUCTASE CATALYTIC N-TERMINAL DOMAIN-CONTAINING PROTEIN"/>
    <property type="match status" value="1"/>
</dbReference>
<evidence type="ECO:0000313" key="4">
    <source>
        <dbReference type="EMBL" id="CAE0753852.1"/>
    </source>
</evidence>
<feature type="domain" description="Pyrroline-5-carboxylate reductase catalytic N-terminal" evidence="3">
    <location>
        <begin position="10"/>
        <end position="102"/>
    </location>
</feature>
<name>A0A6S9SR56_CHRCT</name>
<comment type="similarity">
    <text evidence="1">Belongs to the pyrroline-5-carboxylate reductase family.</text>
</comment>
<dbReference type="NCBIfam" id="NF005063">
    <property type="entry name" value="PRK06476.1"/>
    <property type="match status" value="1"/>
</dbReference>
<evidence type="ECO:0000256" key="2">
    <source>
        <dbReference type="PIRSR" id="PIRSR000193-1"/>
    </source>
</evidence>
<dbReference type="EMBL" id="HBIZ01010847">
    <property type="protein sequence ID" value="CAE0753853.1"/>
    <property type="molecule type" value="Transcribed_RNA"/>
</dbReference>
<evidence type="ECO:0000259" key="3">
    <source>
        <dbReference type="Pfam" id="PF03807"/>
    </source>
</evidence>
<dbReference type="PANTHER" id="PTHR11645">
    <property type="entry name" value="PYRROLINE-5-CARBOXYLATE REDUCTASE"/>
    <property type="match status" value="1"/>
</dbReference>
<dbReference type="InterPro" id="IPR028939">
    <property type="entry name" value="P5C_Rdtase_cat_N"/>
</dbReference>
<dbReference type="InterPro" id="IPR036291">
    <property type="entry name" value="NAD(P)-bd_dom_sf"/>
</dbReference>
<dbReference type="GO" id="GO:0055129">
    <property type="term" value="P:L-proline biosynthetic process"/>
    <property type="evidence" value="ECO:0007669"/>
    <property type="project" value="TreeGrafter"/>
</dbReference>
<evidence type="ECO:0000313" key="5">
    <source>
        <dbReference type="EMBL" id="CAE0753853.1"/>
    </source>
</evidence>
<dbReference type="PIRSF" id="PIRSF000193">
    <property type="entry name" value="Pyrrol-5-carb_rd"/>
    <property type="match status" value="1"/>
</dbReference>
<dbReference type="InterPro" id="IPR000304">
    <property type="entry name" value="Pyrroline-COOH_reductase"/>
</dbReference>
<dbReference type="EMBL" id="HBIZ01010846">
    <property type="protein sequence ID" value="CAE0753852.1"/>
    <property type="molecule type" value="Transcribed_RNA"/>
</dbReference>
<dbReference type="AlphaFoldDB" id="A0A6S9SR56"/>
<evidence type="ECO:0000256" key="1">
    <source>
        <dbReference type="ARBA" id="ARBA00005525"/>
    </source>
</evidence>
<dbReference type="GO" id="GO:0004735">
    <property type="term" value="F:pyrroline-5-carboxylate reductase activity"/>
    <property type="evidence" value="ECO:0007669"/>
    <property type="project" value="InterPro"/>
</dbReference>
<accession>A0A6S9SR56</accession>
<dbReference type="Pfam" id="PF03807">
    <property type="entry name" value="F420_oxidored"/>
    <property type="match status" value="1"/>
</dbReference>
<protein>
    <recommendedName>
        <fullName evidence="3">Pyrroline-5-carboxylate reductase catalytic N-terminal domain-containing protein</fullName>
    </recommendedName>
</protein>